<organism evidence="3 4">
    <name type="scientific">Tetradesmus obliquus</name>
    <name type="common">Green alga</name>
    <name type="synonym">Acutodesmus obliquus</name>
    <dbReference type="NCBI Taxonomy" id="3088"/>
    <lineage>
        <taxon>Eukaryota</taxon>
        <taxon>Viridiplantae</taxon>
        <taxon>Chlorophyta</taxon>
        <taxon>core chlorophytes</taxon>
        <taxon>Chlorophyceae</taxon>
        <taxon>CS clade</taxon>
        <taxon>Sphaeropleales</taxon>
        <taxon>Scenedesmaceae</taxon>
        <taxon>Tetradesmus</taxon>
    </lineage>
</organism>
<accession>A0A383WL09</accession>
<keyword evidence="4" id="KW-1185">Reference proteome</keyword>
<sequence>MPLICFTVVLLLCMLVPLRVEASCSCSCTSAAAKAADTARDQHGATSLQRTSSAGVAVAGGDKVPAAWPRYTPIDHWGGMFGGAKGFELFGITGSFQYKLTQVGPLHPKVADVSIKLSCSFLGPKNETIGLWKCVDFTNETPPSSRPFVSPKLAAGALDAVTIRQSLSTTLTCGVSNSSLGNCTARLAVRGSASCEVNDRRTFSKCMDTNVGIEATRTTTQGYCDVVATNSNVLMVVECGAGRRFEAVAISLDWLKAVADMKP</sequence>
<evidence type="ECO:0000256" key="1">
    <source>
        <dbReference type="SAM" id="SignalP"/>
    </source>
</evidence>
<reference evidence="3 4" key="1">
    <citation type="submission" date="2016-10" db="EMBL/GenBank/DDBJ databases">
        <authorList>
            <person name="Cai Z."/>
        </authorList>
    </citation>
    <scope>NUCLEOTIDE SEQUENCE [LARGE SCALE GENOMIC DNA]</scope>
</reference>
<proteinExistence type="predicted"/>
<dbReference type="Proteomes" id="UP000256970">
    <property type="component" value="Unassembled WGS sequence"/>
</dbReference>
<evidence type="ECO:0000313" key="3">
    <source>
        <dbReference type="EMBL" id="SZX78145.1"/>
    </source>
</evidence>
<keyword evidence="1" id="KW-0732">Signal</keyword>
<dbReference type="EMBL" id="FNXT01001306">
    <property type="protein sequence ID" value="SZX78145.1"/>
    <property type="molecule type" value="Genomic_DNA"/>
</dbReference>
<feature type="chain" id="PRO_5036072879" description="Ig-like domain-containing protein" evidence="1">
    <location>
        <begin position="23"/>
        <end position="263"/>
    </location>
</feature>
<evidence type="ECO:0000313" key="4">
    <source>
        <dbReference type="Proteomes" id="UP000256970"/>
    </source>
</evidence>
<evidence type="ECO:0008006" key="5">
    <source>
        <dbReference type="Google" id="ProtNLM"/>
    </source>
</evidence>
<dbReference type="EMBL" id="FNXT01000659">
    <property type="protein sequence ID" value="SZX65685.1"/>
    <property type="molecule type" value="Genomic_DNA"/>
</dbReference>
<protein>
    <recommendedName>
        <fullName evidence="5">Ig-like domain-containing protein</fullName>
    </recommendedName>
</protein>
<gene>
    <name evidence="3" type="ORF">BQ4739_LOCUS18461</name>
    <name evidence="2" type="ORF">BQ4739_LOCUS6156</name>
</gene>
<feature type="signal peptide" evidence="1">
    <location>
        <begin position="1"/>
        <end position="22"/>
    </location>
</feature>
<dbReference type="AlphaFoldDB" id="A0A383WL09"/>
<name>A0A383WL09_TETOB</name>
<evidence type="ECO:0000313" key="2">
    <source>
        <dbReference type="EMBL" id="SZX65685.1"/>
    </source>
</evidence>